<evidence type="ECO:0000313" key="3">
    <source>
        <dbReference type="Proteomes" id="UP000305948"/>
    </source>
</evidence>
<feature type="region of interest" description="Disordered" evidence="1">
    <location>
        <begin position="65"/>
        <end position="92"/>
    </location>
</feature>
<dbReference type="PROSITE" id="PS51257">
    <property type="entry name" value="PROKAR_LIPOPROTEIN"/>
    <property type="match status" value="1"/>
</dbReference>
<dbReference type="EMBL" id="ML213506">
    <property type="protein sequence ID" value="TFK54081.1"/>
    <property type="molecule type" value="Genomic_DNA"/>
</dbReference>
<dbReference type="Proteomes" id="UP000305948">
    <property type="component" value="Unassembled WGS sequence"/>
</dbReference>
<evidence type="ECO:0000256" key="1">
    <source>
        <dbReference type="SAM" id="MobiDB-lite"/>
    </source>
</evidence>
<accession>A0A5C3NKE3</accession>
<name>A0A5C3NKE3_9AGAM</name>
<reference evidence="2 3" key="1">
    <citation type="journal article" date="2019" name="Nat. Ecol. Evol.">
        <title>Megaphylogeny resolves global patterns of mushroom evolution.</title>
        <authorList>
            <person name="Varga T."/>
            <person name="Krizsan K."/>
            <person name="Foldi C."/>
            <person name="Dima B."/>
            <person name="Sanchez-Garcia M."/>
            <person name="Sanchez-Ramirez S."/>
            <person name="Szollosi G.J."/>
            <person name="Szarkandi J.G."/>
            <person name="Papp V."/>
            <person name="Albert L."/>
            <person name="Andreopoulos W."/>
            <person name="Angelini C."/>
            <person name="Antonin V."/>
            <person name="Barry K.W."/>
            <person name="Bougher N.L."/>
            <person name="Buchanan P."/>
            <person name="Buyck B."/>
            <person name="Bense V."/>
            <person name="Catcheside P."/>
            <person name="Chovatia M."/>
            <person name="Cooper J."/>
            <person name="Damon W."/>
            <person name="Desjardin D."/>
            <person name="Finy P."/>
            <person name="Geml J."/>
            <person name="Haridas S."/>
            <person name="Hughes K."/>
            <person name="Justo A."/>
            <person name="Karasinski D."/>
            <person name="Kautmanova I."/>
            <person name="Kiss B."/>
            <person name="Kocsube S."/>
            <person name="Kotiranta H."/>
            <person name="LaButti K.M."/>
            <person name="Lechner B.E."/>
            <person name="Liimatainen K."/>
            <person name="Lipzen A."/>
            <person name="Lukacs Z."/>
            <person name="Mihaltcheva S."/>
            <person name="Morgado L.N."/>
            <person name="Niskanen T."/>
            <person name="Noordeloos M.E."/>
            <person name="Ohm R.A."/>
            <person name="Ortiz-Santana B."/>
            <person name="Ovrebo C."/>
            <person name="Racz N."/>
            <person name="Riley R."/>
            <person name="Savchenko A."/>
            <person name="Shiryaev A."/>
            <person name="Soop K."/>
            <person name="Spirin V."/>
            <person name="Szebenyi C."/>
            <person name="Tomsovsky M."/>
            <person name="Tulloss R.E."/>
            <person name="Uehling J."/>
            <person name="Grigoriev I.V."/>
            <person name="Vagvolgyi C."/>
            <person name="Papp T."/>
            <person name="Martin F.M."/>
            <person name="Miettinen O."/>
            <person name="Hibbett D.S."/>
            <person name="Nagy L.G."/>
        </authorList>
    </citation>
    <scope>NUCLEOTIDE SEQUENCE [LARGE SCALE GENOMIC DNA]</scope>
    <source>
        <strain evidence="2 3">OMC1185</strain>
    </source>
</reference>
<evidence type="ECO:0000313" key="2">
    <source>
        <dbReference type="EMBL" id="TFK54081.1"/>
    </source>
</evidence>
<organism evidence="2 3">
    <name type="scientific">Heliocybe sulcata</name>
    <dbReference type="NCBI Taxonomy" id="5364"/>
    <lineage>
        <taxon>Eukaryota</taxon>
        <taxon>Fungi</taxon>
        <taxon>Dikarya</taxon>
        <taxon>Basidiomycota</taxon>
        <taxon>Agaricomycotina</taxon>
        <taxon>Agaricomycetes</taxon>
        <taxon>Gloeophyllales</taxon>
        <taxon>Gloeophyllaceae</taxon>
        <taxon>Heliocybe</taxon>
    </lineage>
</organism>
<keyword evidence="3" id="KW-1185">Reference proteome</keyword>
<dbReference type="AlphaFoldDB" id="A0A5C3NKE3"/>
<protein>
    <submittedName>
        <fullName evidence="2">Uncharacterized protein</fullName>
    </submittedName>
</protein>
<proteinExistence type="predicted"/>
<feature type="compositionally biased region" description="Low complexity" evidence="1">
    <location>
        <begin position="78"/>
        <end position="92"/>
    </location>
</feature>
<gene>
    <name evidence="2" type="ORF">OE88DRAFT_1654577</name>
</gene>
<sequence>MSCKTLANSTLYIPFWGACRKRRHRQDIVDVSNVSVLLFFPICYPDRCPSYDHLPLISAARQESPMRTDIGTAPNPMTTSTTQTSETDQVIS</sequence>